<feature type="region of interest" description="Disordered" evidence="1">
    <location>
        <begin position="128"/>
        <end position="163"/>
    </location>
</feature>
<dbReference type="EMBL" id="MU404350">
    <property type="protein sequence ID" value="KAI1617703.1"/>
    <property type="molecule type" value="Genomic_DNA"/>
</dbReference>
<feature type="compositionally biased region" description="Polar residues" evidence="1">
    <location>
        <begin position="196"/>
        <end position="207"/>
    </location>
</feature>
<comment type="caution">
    <text evidence="2">The sequence shown here is derived from an EMBL/GenBank/DDBJ whole genome shotgun (WGS) entry which is preliminary data.</text>
</comment>
<feature type="compositionally biased region" description="Low complexity" evidence="1">
    <location>
        <begin position="145"/>
        <end position="162"/>
    </location>
</feature>
<dbReference type="AlphaFoldDB" id="A0AAN6E6F4"/>
<dbReference type="Proteomes" id="UP001203852">
    <property type="component" value="Unassembled WGS sequence"/>
</dbReference>
<evidence type="ECO:0000313" key="3">
    <source>
        <dbReference type="Proteomes" id="UP001203852"/>
    </source>
</evidence>
<accession>A0AAN6E6F4</accession>
<organism evidence="2 3">
    <name type="scientific">Exophiala viscosa</name>
    <dbReference type="NCBI Taxonomy" id="2486360"/>
    <lineage>
        <taxon>Eukaryota</taxon>
        <taxon>Fungi</taxon>
        <taxon>Dikarya</taxon>
        <taxon>Ascomycota</taxon>
        <taxon>Pezizomycotina</taxon>
        <taxon>Eurotiomycetes</taxon>
        <taxon>Chaetothyriomycetidae</taxon>
        <taxon>Chaetothyriales</taxon>
        <taxon>Herpotrichiellaceae</taxon>
        <taxon>Exophiala</taxon>
    </lineage>
</organism>
<reference evidence="2" key="1">
    <citation type="journal article" date="2022" name="bioRxiv">
        <title>Deciphering the potential niche of two novel black yeast fungi from a biological soil crust based on their genomes, phenotypes, and melanin regulation.</title>
        <authorList>
            <consortium name="DOE Joint Genome Institute"/>
            <person name="Carr E.C."/>
            <person name="Barton Q."/>
            <person name="Grambo S."/>
            <person name="Sullivan M."/>
            <person name="Renfro C.M."/>
            <person name="Kuo A."/>
            <person name="Pangilinan J."/>
            <person name="Lipzen A."/>
            <person name="Keymanesh K."/>
            <person name="Savage E."/>
            <person name="Barry K."/>
            <person name="Grigoriev I.V."/>
            <person name="Riekhof W.R."/>
            <person name="Harris S.S."/>
        </authorList>
    </citation>
    <scope>NUCLEOTIDE SEQUENCE</scope>
    <source>
        <strain evidence="2">JF 03-4F</strain>
    </source>
</reference>
<evidence type="ECO:0000256" key="1">
    <source>
        <dbReference type="SAM" id="MobiDB-lite"/>
    </source>
</evidence>
<keyword evidence="3" id="KW-1185">Reference proteome</keyword>
<evidence type="ECO:0008006" key="4">
    <source>
        <dbReference type="Google" id="ProtNLM"/>
    </source>
</evidence>
<feature type="region of interest" description="Disordered" evidence="1">
    <location>
        <begin position="175"/>
        <end position="207"/>
    </location>
</feature>
<feature type="compositionally biased region" description="Low complexity" evidence="1">
    <location>
        <begin position="181"/>
        <end position="194"/>
    </location>
</feature>
<feature type="compositionally biased region" description="Polar residues" evidence="1">
    <location>
        <begin position="130"/>
        <end position="140"/>
    </location>
</feature>
<proteinExistence type="predicted"/>
<gene>
    <name evidence="2" type="ORF">EDD36DRAFT_9886</name>
</gene>
<sequence length="324" mass="34809">MLERKHRPLHCDGERPCRRCNLDAALCSYRAQRKPLSASATQRYMNLLVQQHSALTAGVLALYSNLLNGERWEGLPVMEVDGSPSVHCILERLGVITADEEFDETLGTVDNYEDIQLLPIREIHVVPKTQKGTKSSNKSRQGGIPPLSATSSSSTVPKTSSSAWHDLDNKVSSIAHTSEVSSSPSGQGSQSLSPTFEATSCSTPSTGDPTSFAGGVFLSPTVPTTTLCDGLSQDQIISDPTTFAELHSSNLAAEGYVMNSIPAMPMGTKTVFENGYETYGAENFADATCGMAFYDRESMYGNGTAALPSTIPQDYSQWIPGVLL</sequence>
<evidence type="ECO:0000313" key="2">
    <source>
        <dbReference type="EMBL" id="KAI1617703.1"/>
    </source>
</evidence>
<protein>
    <recommendedName>
        <fullName evidence="4">Zn(2)-C6 fungal-type domain-containing protein</fullName>
    </recommendedName>
</protein>
<name>A0AAN6E6F4_9EURO</name>